<dbReference type="Proteomes" id="UP000036958">
    <property type="component" value="Unassembled WGS sequence"/>
</dbReference>
<keyword evidence="4" id="KW-0732">Signal</keyword>
<feature type="region of interest" description="Disordered" evidence="3">
    <location>
        <begin position="21"/>
        <end position="59"/>
    </location>
</feature>
<organism evidence="5 6">
    <name type="scientific">Sunxiuqinia dokdonensis</name>
    <dbReference type="NCBI Taxonomy" id="1409788"/>
    <lineage>
        <taxon>Bacteria</taxon>
        <taxon>Pseudomonadati</taxon>
        <taxon>Bacteroidota</taxon>
        <taxon>Bacteroidia</taxon>
        <taxon>Marinilabiliales</taxon>
        <taxon>Prolixibacteraceae</taxon>
        <taxon>Sunxiuqinia</taxon>
    </lineage>
</organism>
<evidence type="ECO:0000313" key="6">
    <source>
        <dbReference type="Proteomes" id="UP000036958"/>
    </source>
</evidence>
<feature type="compositionally biased region" description="Polar residues" evidence="3">
    <location>
        <begin position="142"/>
        <end position="161"/>
    </location>
</feature>
<dbReference type="PRINTS" id="PR01727">
    <property type="entry name" value="DNABINDINGHU"/>
</dbReference>
<dbReference type="AlphaFoldDB" id="A0A0L8V7K1"/>
<keyword evidence="6" id="KW-1185">Reference proteome</keyword>
<evidence type="ECO:0008006" key="7">
    <source>
        <dbReference type="Google" id="ProtNLM"/>
    </source>
</evidence>
<evidence type="ECO:0000313" key="5">
    <source>
        <dbReference type="EMBL" id="KOH44157.1"/>
    </source>
</evidence>
<dbReference type="GO" id="GO:0003677">
    <property type="term" value="F:DNA binding"/>
    <property type="evidence" value="ECO:0007669"/>
    <property type="project" value="UniProtKB-KW"/>
</dbReference>
<dbReference type="GO" id="GO:0030527">
    <property type="term" value="F:structural constituent of chromatin"/>
    <property type="evidence" value="ECO:0007669"/>
    <property type="project" value="InterPro"/>
</dbReference>
<dbReference type="Gene3D" id="4.10.520.10">
    <property type="entry name" value="IHF-like DNA-binding proteins"/>
    <property type="match status" value="1"/>
</dbReference>
<evidence type="ECO:0000256" key="2">
    <source>
        <dbReference type="ARBA" id="ARBA00023125"/>
    </source>
</evidence>
<feature type="chain" id="PRO_5005591183" description="PKD domain-containing protein" evidence="4">
    <location>
        <begin position="19"/>
        <end position="521"/>
    </location>
</feature>
<dbReference type="Pfam" id="PF00216">
    <property type="entry name" value="Bac_DNA_binding"/>
    <property type="match status" value="1"/>
</dbReference>
<evidence type="ECO:0000256" key="4">
    <source>
        <dbReference type="SAM" id="SignalP"/>
    </source>
</evidence>
<keyword evidence="2" id="KW-0238">DNA-binding</keyword>
<reference evidence="6" key="1">
    <citation type="submission" date="2015-07" db="EMBL/GenBank/DDBJ databases">
        <title>Genome sequencing of Sunxiuqinia dokdonensis strain SK.</title>
        <authorList>
            <person name="Ahn S."/>
            <person name="Kim B.-C."/>
        </authorList>
    </citation>
    <scope>NUCLEOTIDE SEQUENCE [LARGE SCALE GENOMIC DNA]</scope>
    <source>
        <strain evidence="6">SK</strain>
    </source>
</reference>
<dbReference type="InterPro" id="IPR010992">
    <property type="entry name" value="IHF-like_DNA-bd_dom_sf"/>
</dbReference>
<evidence type="ECO:0000256" key="1">
    <source>
        <dbReference type="ARBA" id="ARBA00010529"/>
    </source>
</evidence>
<protein>
    <recommendedName>
        <fullName evidence="7">PKD domain-containing protein</fullName>
    </recommendedName>
</protein>
<feature type="signal peptide" evidence="4">
    <location>
        <begin position="1"/>
        <end position="18"/>
    </location>
</feature>
<gene>
    <name evidence="5" type="ORF">NC99_31500</name>
</gene>
<sequence length="521" mass="57654">MKKVLLLFFVLAIIHAEAQTQRGQRRNLPIREGGQTIDAGQIPEKMRTGGSHDGNDHQNDTRRIADLKKLADELVNAVTFDDIVWQNKDAKLTKVDAGNALNAHVTDPEDADGDGYGDVVQKGVNPLHEGSEAAGENPLFQEGTQNPGNDGSRTPPVQQATGDLKELYPPGNKGNGSRFSSFDEIEFFAWQNLSGETAHGNYAIEITKVGTDGQAQHTFVGTSLSKTGRNPQTGKEIKMRTVKVAKFKAGQALADLVKRTGNPNQEGPAGASTSGRYYWIVRETTTGISSKPSYFSISEEKNNQTGYDEKSAMLIVKIDETALRNTNTSIDNSKDAQTLKSDKRLDIRALRANDARHGLGARHHDARIKNAKATDARIKDVRMSDVRKNELRATTKVDERHQGLIRNRTEPTNKPIEITEESFKIAPQHGLDTKYARIQNGQTVQISKSNVQLIAPFLPNPHGSTINYRWIVRNKKQNSEASFQGTSIQYQFDNEGIYEIEITPVVEQKSLDSYHVTLICI</sequence>
<dbReference type="InterPro" id="IPR000119">
    <property type="entry name" value="Hist_DNA-bd"/>
</dbReference>
<evidence type="ECO:0000256" key="3">
    <source>
        <dbReference type="SAM" id="MobiDB-lite"/>
    </source>
</evidence>
<comment type="similarity">
    <text evidence="1">Belongs to the bacterial histone-like protein family.</text>
</comment>
<dbReference type="EMBL" id="LGIA01000171">
    <property type="protein sequence ID" value="KOH44157.1"/>
    <property type="molecule type" value="Genomic_DNA"/>
</dbReference>
<accession>A0A0L8V7K1</accession>
<feature type="region of interest" description="Disordered" evidence="3">
    <location>
        <begin position="103"/>
        <end position="175"/>
    </location>
</feature>
<comment type="caution">
    <text evidence="5">The sequence shown here is derived from an EMBL/GenBank/DDBJ whole genome shotgun (WGS) entry which is preliminary data.</text>
</comment>
<dbReference type="SUPFAM" id="SSF47729">
    <property type="entry name" value="IHF-like DNA-binding proteins"/>
    <property type="match status" value="1"/>
</dbReference>
<proteinExistence type="inferred from homology"/>
<name>A0A0L8V7K1_9BACT</name>